<accession>A0A392RLR7</accession>
<dbReference type="Proteomes" id="UP000265520">
    <property type="component" value="Unassembled WGS sequence"/>
</dbReference>
<dbReference type="PANTHER" id="PTHR36011:SF1">
    <property type="entry name" value="BAT2 DOMAIN PROTEIN"/>
    <property type="match status" value="1"/>
</dbReference>
<evidence type="ECO:0000313" key="2">
    <source>
        <dbReference type="EMBL" id="MCI37227.1"/>
    </source>
</evidence>
<dbReference type="PANTHER" id="PTHR36011">
    <property type="entry name" value="BAT2 DOMAIN PROTEIN"/>
    <property type="match status" value="1"/>
</dbReference>
<name>A0A392RLR7_9FABA</name>
<reference evidence="2 3" key="1">
    <citation type="journal article" date="2018" name="Front. Plant Sci.">
        <title>Red Clover (Trifolium pratense) and Zigzag Clover (T. medium) - A Picture of Genomic Similarities and Differences.</title>
        <authorList>
            <person name="Dluhosova J."/>
            <person name="Istvanek J."/>
            <person name="Nedelnik J."/>
            <person name="Repkova J."/>
        </authorList>
    </citation>
    <scope>NUCLEOTIDE SEQUENCE [LARGE SCALE GENOMIC DNA]</scope>
    <source>
        <strain evidence="3">cv. 10/8</strain>
        <tissue evidence="2">Leaf</tissue>
    </source>
</reference>
<dbReference type="InterPro" id="IPR056700">
    <property type="entry name" value="DUF7798"/>
</dbReference>
<evidence type="ECO:0000313" key="3">
    <source>
        <dbReference type="Proteomes" id="UP000265520"/>
    </source>
</evidence>
<evidence type="ECO:0000259" key="1">
    <source>
        <dbReference type="Pfam" id="PF25074"/>
    </source>
</evidence>
<sequence>MCCFAVSQLLTFGKSIISLANKTEDEEVDDDKVNIEWPEDVSAKAKIIRINVQTMI</sequence>
<protein>
    <submittedName>
        <fullName evidence="2">Protein FAM114A2-like</fullName>
    </submittedName>
</protein>
<comment type="caution">
    <text evidence="2">The sequence shown here is derived from an EMBL/GenBank/DDBJ whole genome shotgun (WGS) entry which is preliminary data.</text>
</comment>
<dbReference type="EMBL" id="LXQA010242235">
    <property type="protein sequence ID" value="MCI37227.1"/>
    <property type="molecule type" value="Genomic_DNA"/>
</dbReference>
<organism evidence="2 3">
    <name type="scientific">Trifolium medium</name>
    <dbReference type="NCBI Taxonomy" id="97028"/>
    <lineage>
        <taxon>Eukaryota</taxon>
        <taxon>Viridiplantae</taxon>
        <taxon>Streptophyta</taxon>
        <taxon>Embryophyta</taxon>
        <taxon>Tracheophyta</taxon>
        <taxon>Spermatophyta</taxon>
        <taxon>Magnoliopsida</taxon>
        <taxon>eudicotyledons</taxon>
        <taxon>Gunneridae</taxon>
        <taxon>Pentapetalae</taxon>
        <taxon>rosids</taxon>
        <taxon>fabids</taxon>
        <taxon>Fabales</taxon>
        <taxon>Fabaceae</taxon>
        <taxon>Papilionoideae</taxon>
        <taxon>50 kb inversion clade</taxon>
        <taxon>NPAAA clade</taxon>
        <taxon>Hologalegina</taxon>
        <taxon>IRL clade</taxon>
        <taxon>Trifolieae</taxon>
        <taxon>Trifolium</taxon>
    </lineage>
</organism>
<dbReference type="AlphaFoldDB" id="A0A392RLR7"/>
<keyword evidence="3" id="KW-1185">Reference proteome</keyword>
<dbReference type="Pfam" id="PF25074">
    <property type="entry name" value="DUF7798"/>
    <property type="match status" value="1"/>
</dbReference>
<proteinExistence type="predicted"/>
<feature type="non-terminal residue" evidence="2">
    <location>
        <position position="56"/>
    </location>
</feature>
<feature type="domain" description="DUF7798" evidence="1">
    <location>
        <begin position="1"/>
        <end position="55"/>
    </location>
</feature>